<dbReference type="Proteomes" id="UP000178615">
    <property type="component" value="Unassembled WGS sequence"/>
</dbReference>
<gene>
    <name evidence="4" type="primary">rpsR</name>
    <name evidence="6" type="ORF">A2V49_00335</name>
</gene>
<sequence>MVTKTKKVKIKSKSCYFTEIGKEPDYKDVLVLKRFLTDRQKVMHHAYSGLSAKNQRKLSKAVKRARYMALIPYTDKHDI</sequence>
<keyword evidence="4" id="KW-0694">RNA-binding</keyword>
<keyword evidence="4" id="KW-0699">rRNA-binding</keyword>
<proteinExistence type="inferred from homology"/>
<dbReference type="PANTHER" id="PTHR13479">
    <property type="entry name" value="30S RIBOSOMAL PROTEIN S18"/>
    <property type="match status" value="1"/>
</dbReference>
<comment type="similarity">
    <text evidence="1 4 5">Belongs to the bacterial ribosomal protein bS18 family.</text>
</comment>
<dbReference type="InterPro" id="IPR036870">
    <property type="entry name" value="Ribosomal_bS18_sf"/>
</dbReference>
<dbReference type="GO" id="GO:0003735">
    <property type="term" value="F:structural constituent of ribosome"/>
    <property type="evidence" value="ECO:0007669"/>
    <property type="project" value="InterPro"/>
</dbReference>
<dbReference type="GO" id="GO:0070181">
    <property type="term" value="F:small ribosomal subunit rRNA binding"/>
    <property type="evidence" value="ECO:0007669"/>
    <property type="project" value="TreeGrafter"/>
</dbReference>
<dbReference type="HAMAP" id="MF_00270">
    <property type="entry name" value="Ribosomal_bS18"/>
    <property type="match status" value="1"/>
</dbReference>
<dbReference type="NCBIfam" id="TIGR00165">
    <property type="entry name" value="S18"/>
    <property type="match status" value="1"/>
</dbReference>
<dbReference type="GO" id="GO:0006412">
    <property type="term" value="P:translation"/>
    <property type="evidence" value="ECO:0007669"/>
    <property type="project" value="UniProtKB-UniRule"/>
</dbReference>
<dbReference type="PANTHER" id="PTHR13479:SF40">
    <property type="entry name" value="SMALL RIBOSOMAL SUBUNIT PROTEIN BS18M"/>
    <property type="match status" value="1"/>
</dbReference>
<evidence type="ECO:0000256" key="2">
    <source>
        <dbReference type="ARBA" id="ARBA00022980"/>
    </source>
</evidence>
<evidence type="ECO:0000313" key="6">
    <source>
        <dbReference type="EMBL" id="OGC46298.1"/>
    </source>
</evidence>
<reference evidence="6 7" key="1">
    <citation type="journal article" date="2016" name="Nat. Commun.">
        <title>Thousands of microbial genomes shed light on interconnected biogeochemical processes in an aquifer system.</title>
        <authorList>
            <person name="Anantharaman K."/>
            <person name="Brown C.T."/>
            <person name="Hug L.A."/>
            <person name="Sharon I."/>
            <person name="Castelle C.J."/>
            <person name="Probst A.J."/>
            <person name="Thomas B.C."/>
            <person name="Singh A."/>
            <person name="Wilkins M.J."/>
            <person name="Karaoz U."/>
            <person name="Brodie E.L."/>
            <person name="Williams K.H."/>
            <person name="Hubbard S.S."/>
            <person name="Banfield J.F."/>
        </authorList>
    </citation>
    <scope>NUCLEOTIDE SEQUENCE [LARGE SCALE GENOMIC DNA]</scope>
</reference>
<dbReference type="GO" id="GO:0022627">
    <property type="term" value="C:cytosolic small ribosomal subunit"/>
    <property type="evidence" value="ECO:0007669"/>
    <property type="project" value="TreeGrafter"/>
</dbReference>
<keyword evidence="2 4" id="KW-0689">Ribosomal protein</keyword>
<dbReference type="InterPro" id="IPR001648">
    <property type="entry name" value="Ribosomal_bS18"/>
</dbReference>
<dbReference type="AlphaFoldDB" id="A0A1F4UMW4"/>
<dbReference type="Pfam" id="PF01084">
    <property type="entry name" value="Ribosomal_S18"/>
    <property type="match status" value="1"/>
</dbReference>
<evidence type="ECO:0000256" key="5">
    <source>
        <dbReference type="RuleBase" id="RU003910"/>
    </source>
</evidence>
<evidence type="ECO:0000256" key="4">
    <source>
        <dbReference type="HAMAP-Rule" id="MF_00270"/>
    </source>
</evidence>
<name>A0A1F4UMW4_UNCKA</name>
<organism evidence="6 7">
    <name type="scientific">candidate division WWE3 bacterium RBG_19FT_COMBO_34_6</name>
    <dbReference type="NCBI Taxonomy" id="1802612"/>
    <lineage>
        <taxon>Bacteria</taxon>
        <taxon>Katanobacteria</taxon>
    </lineage>
</organism>
<comment type="function">
    <text evidence="4">Binds as a heterodimer with protein bS6 to the central domain of the 16S rRNA, where it helps stabilize the platform of the 30S subunit.</text>
</comment>
<evidence type="ECO:0000256" key="3">
    <source>
        <dbReference type="ARBA" id="ARBA00023274"/>
    </source>
</evidence>
<keyword evidence="3 4" id="KW-0687">Ribonucleoprotein</keyword>
<dbReference type="SUPFAM" id="SSF46911">
    <property type="entry name" value="Ribosomal protein S18"/>
    <property type="match status" value="1"/>
</dbReference>
<dbReference type="PRINTS" id="PR00974">
    <property type="entry name" value="RIBOSOMALS18"/>
</dbReference>
<evidence type="ECO:0000313" key="7">
    <source>
        <dbReference type="Proteomes" id="UP000178615"/>
    </source>
</evidence>
<evidence type="ECO:0000256" key="1">
    <source>
        <dbReference type="ARBA" id="ARBA00005589"/>
    </source>
</evidence>
<comment type="caution">
    <text evidence="6">The sequence shown here is derived from an EMBL/GenBank/DDBJ whole genome shotgun (WGS) entry which is preliminary data.</text>
</comment>
<protein>
    <recommendedName>
        <fullName evidence="4">Small ribosomal subunit protein bS18</fullName>
    </recommendedName>
</protein>
<dbReference type="Gene3D" id="4.10.640.10">
    <property type="entry name" value="Ribosomal protein S18"/>
    <property type="match status" value="1"/>
</dbReference>
<accession>A0A1F4UMW4</accession>
<comment type="subunit">
    <text evidence="4">Part of the 30S ribosomal subunit. Forms a tight heterodimer with protein bS6.</text>
</comment>
<dbReference type="EMBL" id="MEUV01000008">
    <property type="protein sequence ID" value="OGC46298.1"/>
    <property type="molecule type" value="Genomic_DNA"/>
</dbReference>